<dbReference type="OMA" id="QFINDSM"/>
<reference evidence="8 9" key="1">
    <citation type="journal article" date="2014" name="Nat. Commun.">
        <title>Molecular traces of alternative social organization in a termite genome.</title>
        <authorList>
            <person name="Terrapon N."/>
            <person name="Li C."/>
            <person name="Robertson H.M."/>
            <person name="Ji L."/>
            <person name="Meng X."/>
            <person name="Booth W."/>
            <person name="Chen Z."/>
            <person name="Childers C.P."/>
            <person name="Glastad K.M."/>
            <person name="Gokhale K."/>
            <person name="Gowin J."/>
            <person name="Gronenberg W."/>
            <person name="Hermansen R.A."/>
            <person name="Hu H."/>
            <person name="Hunt B.G."/>
            <person name="Huylmans A.K."/>
            <person name="Khalil S.M."/>
            <person name="Mitchell R.D."/>
            <person name="Munoz-Torres M.C."/>
            <person name="Mustard J.A."/>
            <person name="Pan H."/>
            <person name="Reese J.T."/>
            <person name="Scharf M.E."/>
            <person name="Sun F."/>
            <person name="Vogel H."/>
            <person name="Xiao J."/>
            <person name="Yang W."/>
            <person name="Yang Z."/>
            <person name="Yang Z."/>
            <person name="Zhou J."/>
            <person name="Zhu J."/>
            <person name="Brent C.S."/>
            <person name="Elsik C.G."/>
            <person name="Goodisman M.A."/>
            <person name="Liberles D.A."/>
            <person name="Roe R.M."/>
            <person name="Vargo E.L."/>
            <person name="Vilcinskas A."/>
            <person name="Wang J."/>
            <person name="Bornberg-Bauer E."/>
            <person name="Korb J."/>
            <person name="Zhang G."/>
            <person name="Liebig J."/>
        </authorList>
    </citation>
    <scope>NUCLEOTIDE SEQUENCE [LARGE SCALE GENOMIC DNA]</scope>
    <source>
        <tissue evidence="8">Whole organism</tissue>
    </source>
</reference>
<dbReference type="AlphaFoldDB" id="A0A067RHE0"/>
<dbReference type="eggNOG" id="KOG1263">
    <property type="taxonomic scope" value="Eukaryota"/>
</dbReference>
<feature type="region of interest" description="Disordered" evidence="7">
    <location>
        <begin position="37"/>
        <end position="70"/>
    </location>
</feature>
<dbReference type="STRING" id="136037.A0A067RHE0"/>
<feature type="region of interest" description="Disordered" evidence="7">
    <location>
        <begin position="238"/>
        <end position="257"/>
    </location>
</feature>
<gene>
    <name evidence="8" type="ORF">L798_01459</name>
</gene>
<comment type="similarity">
    <text evidence="2">Belongs to the CUSTOS family.</text>
</comment>
<proteinExistence type="inferred from homology"/>
<dbReference type="InParanoid" id="A0A067RHE0"/>
<dbReference type="GO" id="GO:0005635">
    <property type="term" value="C:nuclear envelope"/>
    <property type="evidence" value="ECO:0007669"/>
    <property type="project" value="UniProtKB-SubCell"/>
</dbReference>
<keyword evidence="5" id="KW-0879">Wnt signaling pathway</keyword>
<protein>
    <recommendedName>
        <fullName evidence="3">Protein CUSTOS</fullName>
    </recommendedName>
</protein>
<evidence type="ECO:0000256" key="1">
    <source>
        <dbReference type="ARBA" id="ARBA00004259"/>
    </source>
</evidence>
<evidence type="ECO:0000313" key="8">
    <source>
        <dbReference type="EMBL" id="KDR22463.1"/>
    </source>
</evidence>
<dbReference type="GO" id="GO:0016055">
    <property type="term" value="P:Wnt signaling pathway"/>
    <property type="evidence" value="ECO:0007669"/>
    <property type="project" value="UniProtKB-KW"/>
</dbReference>
<evidence type="ECO:0000256" key="7">
    <source>
        <dbReference type="SAM" id="MobiDB-lite"/>
    </source>
</evidence>
<accession>A0A067RHE0</accession>
<keyword evidence="9" id="KW-1185">Reference proteome</keyword>
<keyword evidence="6" id="KW-0539">Nucleus</keyword>
<evidence type="ECO:0000256" key="4">
    <source>
        <dbReference type="ARBA" id="ARBA00022473"/>
    </source>
</evidence>
<dbReference type="Pfam" id="PF23999">
    <property type="entry name" value="CUSTOS"/>
    <property type="match status" value="1"/>
</dbReference>
<dbReference type="InterPro" id="IPR026694">
    <property type="entry name" value="CUSTOS"/>
</dbReference>
<feature type="region of interest" description="Disordered" evidence="7">
    <location>
        <begin position="139"/>
        <end position="159"/>
    </location>
</feature>
<evidence type="ECO:0000256" key="5">
    <source>
        <dbReference type="ARBA" id="ARBA00022687"/>
    </source>
</evidence>
<evidence type="ECO:0000256" key="3">
    <source>
        <dbReference type="ARBA" id="ARBA00013465"/>
    </source>
</evidence>
<evidence type="ECO:0000256" key="6">
    <source>
        <dbReference type="ARBA" id="ARBA00023242"/>
    </source>
</evidence>
<comment type="subcellular location">
    <subcellularLocation>
        <location evidence="1">Nucleus envelope</location>
    </subcellularLocation>
</comment>
<evidence type="ECO:0000313" key="9">
    <source>
        <dbReference type="Proteomes" id="UP000027135"/>
    </source>
</evidence>
<keyword evidence="4" id="KW-0217">Developmental protein</keyword>
<name>A0A067RHE0_ZOONE</name>
<organism evidence="8 9">
    <name type="scientific">Zootermopsis nevadensis</name>
    <name type="common">Dampwood termite</name>
    <dbReference type="NCBI Taxonomy" id="136037"/>
    <lineage>
        <taxon>Eukaryota</taxon>
        <taxon>Metazoa</taxon>
        <taxon>Ecdysozoa</taxon>
        <taxon>Arthropoda</taxon>
        <taxon>Hexapoda</taxon>
        <taxon>Insecta</taxon>
        <taxon>Pterygota</taxon>
        <taxon>Neoptera</taxon>
        <taxon>Polyneoptera</taxon>
        <taxon>Dictyoptera</taxon>
        <taxon>Blattodea</taxon>
        <taxon>Blattoidea</taxon>
        <taxon>Termitoidae</taxon>
        <taxon>Termopsidae</taxon>
        <taxon>Zootermopsis</taxon>
    </lineage>
</organism>
<feature type="compositionally biased region" description="Polar residues" evidence="7">
    <location>
        <begin position="38"/>
        <end position="49"/>
    </location>
</feature>
<dbReference type="PANTHER" id="PTHR14482">
    <property type="entry name" value="CHROMOSOME 12 ORF 43 HOMOLOG"/>
    <property type="match status" value="1"/>
</dbReference>
<dbReference type="EMBL" id="KK852507">
    <property type="protein sequence ID" value="KDR22463.1"/>
    <property type="molecule type" value="Genomic_DNA"/>
</dbReference>
<dbReference type="Proteomes" id="UP000027135">
    <property type="component" value="Unassembled WGS sequence"/>
</dbReference>
<dbReference type="PANTHER" id="PTHR14482:SF0">
    <property type="entry name" value="PROTEIN CUSTOS"/>
    <property type="match status" value="1"/>
</dbReference>
<evidence type="ECO:0000256" key="2">
    <source>
        <dbReference type="ARBA" id="ARBA00008632"/>
    </source>
</evidence>
<sequence>MGNTLNLKQVIIATMSTSDTSSEENFDMLREAADGQFINDSMFTSNRTDSGTHKEHNGTSKQKKPASLRPQLDTEQQFNELHVTPEFQAFVAKHLVRIIDRQLDEFHVDGSTCFGQNGDTEGQPSGGIRLFGSSSSYLSAETTAPHKKEKRRGVQEEDEHELEKCKTVAVSPEWVISRKNTFGWEKPNKGELLVVDASGKVIDHKGAKIKVKTNSWGVLDNTVHIDVKASAVNITSLKKRKNVEGNNKERKKTKSRK</sequence>